<accession>A0A5E4BA27</accession>
<evidence type="ECO:0000313" key="2">
    <source>
        <dbReference type="EMBL" id="VTJ65522.1"/>
    </source>
</evidence>
<comment type="caution">
    <text evidence="2">The sequence shown here is derived from an EMBL/GenBank/DDBJ whole genome shotgun (WGS) entry which is preliminary data.</text>
</comment>
<feature type="compositionally biased region" description="Polar residues" evidence="1">
    <location>
        <begin position="27"/>
        <end position="39"/>
    </location>
</feature>
<sequence>MTENAPEMSTNFLLTTDSCGHDVSPSADMNTSCADTTKGTRGEFGGPRQRDVEGARVGPPRGDPRGATVPGVGQADRTHKCPRDWEAGQRTRPPPGEHSLQTAAGHQPECGEGPVAAGPARGRGRQFRAHLRKAGFREDPRPPATTLGPLQSPDPLRGL</sequence>
<reference evidence="2" key="1">
    <citation type="submission" date="2019-04" db="EMBL/GenBank/DDBJ databases">
        <authorList>
            <person name="Alioto T."/>
            <person name="Alioto T."/>
        </authorList>
    </citation>
    <scope>NUCLEOTIDE SEQUENCE [LARGE SCALE GENOMIC DNA]</scope>
</reference>
<keyword evidence="3" id="KW-1185">Reference proteome</keyword>
<gene>
    <name evidence="2" type="ORF">MONAX_5E012295</name>
</gene>
<evidence type="ECO:0000256" key="1">
    <source>
        <dbReference type="SAM" id="MobiDB-lite"/>
    </source>
</evidence>
<name>A0A5E4BA27_MARMO</name>
<organism evidence="2 3">
    <name type="scientific">Marmota monax</name>
    <name type="common">Woodchuck</name>
    <dbReference type="NCBI Taxonomy" id="9995"/>
    <lineage>
        <taxon>Eukaryota</taxon>
        <taxon>Metazoa</taxon>
        <taxon>Chordata</taxon>
        <taxon>Craniata</taxon>
        <taxon>Vertebrata</taxon>
        <taxon>Euteleostomi</taxon>
        <taxon>Mammalia</taxon>
        <taxon>Eutheria</taxon>
        <taxon>Euarchontoglires</taxon>
        <taxon>Glires</taxon>
        <taxon>Rodentia</taxon>
        <taxon>Sciuromorpha</taxon>
        <taxon>Sciuridae</taxon>
        <taxon>Xerinae</taxon>
        <taxon>Marmotini</taxon>
        <taxon>Marmota</taxon>
    </lineage>
</organism>
<dbReference type="AlphaFoldDB" id="A0A5E4BA27"/>
<protein>
    <submittedName>
        <fullName evidence="2">Uncharacterized protein</fullName>
    </submittedName>
</protein>
<feature type="region of interest" description="Disordered" evidence="1">
    <location>
        <begin position="23"/>
        <end position="159"/>
    </location>
</feature>
<feature type="compositionally biased region" description="Basic residues" evidence="1">
    <location>
        <begin position="122"/>
        <end position="134"/>
    </location>
</feature>
<feature type="compositionally biased region" description="Basic and acidic residues" evidence="1">
    <location>
        <begin position="76"/>
        <end position="89"/>
    </location>
</feature>
<proteinExistence type="predicted"/>
<dbReference type="EMBL" id="CABDUW010000310">
    <property type="protein sequence ID" value="VTJ65522.1"/>
    <property type="molecule type" value="Genomic_DNA"/>
</dbReference>
<evidence type="ECO:0000313" key="3">
    <source>
        <dbReference type="Proteomes" id="UP000335636"/>
    </source>
</evidence>
<dbReference type="Proteomes" id="UP000335636">
    <property type="component" value="Unassembled WGS sequence"/>
</dbReference>